<dbReference type="PATRIC" id="fig|1581420.6.peg.921"/>
<protein>
    <recommendedName>
        <fullName evidence="4">Secreted protein</fullName>
    </recommendedName>
</protein>
<sequence>MREYLGAVLCIGLLAAPVASQAGALEWIEQAYDRFNAEAGYSNESANDWFAGRVNQGNAWIVNFTPQQSGRFRFVGACDSDCSTFRVTVLDFRGTDVARQIGYSGSTTTYAYLAAGQAYRIQYYPEDCDAPWCYVVGAIYD</sequence>
<evidence type="ECO:0000256" key="1">
    <source>
        <dbReference type="SAM" id="SignalP"/>
    </source>
</evidence>
<reference evidence="2 3" key="1">
    <citation type="submission" date="2015-04" db="EMBL/GenBank/DDBJ databases">
        <title>The draft genome sequence of Erythrobacter luteus KA37.</title>
        <authorList>
            <person name="Zhuang L."/>
            <person name="Liu Y."/>
            <person name="Shao Z."/>
        </authorList>
    </citation>
    <scope>NUCLEOTIDE SEQUENCE [LARGE SCALE GENOMIC DNA]</scope>
    <source>
        <strain evidence="2 3">KA37</strain>
    </source>
</reference>
<organism evidence="2 3">
    <name type="scientific">Aurantiacibacter luteus</name>
    <dbReference type="NCBI Taxonomy" id="1581420"/>
    <lineage>
        <taxon>Bacteria</taxon>
        <taxon>Pseudomonadati</taxon>
        <taxon>Pseudomonadota</taxon>
        <taxon>Alphaproteobacteria</taxon>
        <taxon>Sphingomonadales</taxon>
        <taxon>Erythrobacteraceae</taxon>
        <taxon>Aurantiacibacter</taxon>
    </lineage>
</organism>
<gene>
    <name evidence="2" type="ORF">AAW00_04585</name>
</gene>
<proteinExistence type="predicted"/>
<evidence type="ECO:0008006" key="4">
    <source>
        <dbReference type="Google" id="ProtNLM"/>
    </source>
</evidence>
<feature type="chain" id="PRO_5002580201" description="Secreted protein" evidence="1">
    <location>
        <begin position="25"/>
        <end position="141"/>
    </location>
</feature>
<dbReference type="AlphaFoldDB" id="A0A0G9N2C9"/>
<evidence type="ECO:0000313" key="3">
    <source>
        <dbReference type="Proteomes" id="UP000053464"/>
    </source>
</evidence>
<feature type="signal peptide" evidence="1">
    <location>
        <begin position="1"/>
        <end position="24"/>
    </location>
</feature>
<dbReference type="OrthoDB" id="71876at2"/>
<dbReference type="EMBL" id="LBHB01000001">
    <property type="protein sequence ID" value="KLE35678.1"/>
    <property type="molecule type" value="Genomic_DNA"/>
</dbReference>
<comment type="caution">
    <text evidence="2">The sequence shown here is derived from an EMBL/GenBank/DDBJ whole genome shotgun (WGS) entry which is preliminary data.</text>
</comment>
<accession>A0A0G9N2C9</accession>
<keyword evidence="3" id="KW-1185">Reference proteome</keyword>
<name>A0A0G9N2C9_9SPHN</name>
<dbReference type="Proteomes" id="UP000053464">
    <property type="component" value="Unassembled WGS sequence"/>
</dbReference>
<dbReference type="RefSeq" id="WP_047003085.1">
    <property type="nucleotide sequence ID" value="NZ_LBHB01000001.1"/>
</dbReference>
<evidence type="ECO:0000313" key="2">
    <source>
        <dbReference type="EMBL" id="KLE35678.1"/>
    </source>
</evidence>
<keyword evidence="1" id="KW-0732">Signal</keyword>